<evidence type="ECO:0000313" key="1">
    <source>
        <dbReference type="EMBL" id="KAL0440312.1"/>
    </source>
</evidence>
<protein>
    <submittedName>
        <fullName evidence="1">Uncharacterized protein</fullName>
    </submittedName>
</protein>
<proteinExistence type="predicted"/>
<organism evidence="1">
    <name type="scientific">Sesamum latifolium</name>
    <dbReference type="NCBI Taxonomy" id="2727402"/>
    <lineage>
        <taxon>Eukaryota</taxon>
        <taxon>Viridiplantae</taxon>
        <taxon>Streptophyta</taxon>
        <taxon>Embryophyta</taxon>
        <taxon>Tracheophyta</taxon>
        <taxon>Spermatophyta</taxon>
        <taxon>Magnoliopsida</taxon>
        <taxon>eudicotyledons</taxon>
        <taxon>Gunneridae</taxon>
        <taxon>Pentapetalae</taxon>
        <taxon>asterids</taxon>
        <taxon>lamiids</taxon>
        <taxon>Lamiales</taxon>
        <taxon>Pedaliaceae</taxon>
        <taxon>Sesamum</taxon>
    </lineage>
</organism>
<comment type="caution">
    <text evidence="1">The sequence shown here is derived from an EMBL/GenBank/DDBJ whole genome shotgun (WGS) entry which is preliminary data.</text>
</comment>
<accession>A0AAW2WIN9</accession>
<reference evidence="1" key="1">
    <citation type="submission" date="2020-06" db="EMBL/GenBank/DDBJ databases">
        <authorList>
            <person name="Li T."/>
            <person name="Hu X."/>
            <person name="Zhang T."/>
            <person name="Song X."/>
            <person name="Zhang H."/>
            <person name="Dai N."/>
            <person name="Sheng W."/>
            <person name="Hou X."/>
            <person name="Wei L."/>
        </authorList>
    </citation>
    <scope>NUCLEOTIDE SEQUENCE</scope>
    <source>
        <strain evidence="1">KEN1</strain>
        <tissue evidence="1">Leaf</tissue>
    </source>
</reference>
<gene>
    <name evidence="1" type="ORF">Slati_2514200</name>
</gene>
<reference evidence="1" key="2">
    <citation type="journal article" date="2024" name="Plant">
        <title>Genomic evolution and insights into agronomic trait innovations of Sesamum species.</title>
        <authorList>
            <person name="Miao H."/>
            <person name="Wang L."/>
            <person name="Qu L."/>
            <person name="Liu H."/>
            <person name="Sun Y."/>
            <person name="Le M."/>
            <person name="Wang Q."/>
            <person name="Wei S."/>
            <person name="Zheng Y."/>
            <person name="Lin W."/>
            <person name="Duan Y."/>
            <person name="Cao H."/>
            <person name="Xiong S."/>
            <person name="Wang X."/>
            <person name="Wei L."/>
            <person name="Li C."/>
            <person name="Ma Q."/>
            <person name="Ju M."/>
            <person name="Zhao R."/>
            <person name="Li G."/>
            <person name="Mu C."/>
            <person name="Tian Q."/>
            <person name="Mei H."/>
            <person name="Zhang T."/>
            <person name="Gao T."/>
            <person name="Zhang H."/>
        </authorList>
    </citation>
    <scope>NUCLEOTIDE SEQUENCE</scope>
    <source>
        <strain evidence="1">KEN1</strain>
    </source>
</reference>
<name>A0AAW2WIN9_9LAMI</name>
<sequence length="137" mass="14688">MSAPPTVSRRVVKLPCRQKVSSGHEWGHHLLGGGQISCAFCAFTGSPANADDDRKAPKPPENRLISGDEMEATHSRGDCGGHVSVGSTCKRSIRVAICSDGCARANHQPRRAGRNSLRGCPGRWVREWAVCPSRKSG</sequence>
<dbReference type="EMBL" id="JACGWN010000008">
    <property type="protein sequence ID" value="KAL0440312.1"/>
    <property type="molecule type" value="Genomic_DNA"/>
</dbReference>
<dbReference type="AlphaFoldDB" id="A0AAW2WIN9"/>